<evidence type="ECO:0000313" key="2">
    <source>
        <dbReference type="EMBL" id="PVX27982.1"/>
    </source>
</evidence>
<dbReference type="AlphaFoldDB" id="A0A2U0S9D4"/>
<name>A0A2U0S9D4_9SPHN</name>
<dbReference type="Proteomes" id="UP000245890">
    <property type="component" value="Unassembled WGS sequence"/>
</dbReference>
<protein>
    <submittedName>
        <fullName evidence="2">Uncharacterized protein</fullName>
    </submittedName>
</protein>
<evidence type="ECO:0000313" key="3">
    <source>
        <dbReference type="Proteomes" id="UP000245890"/>
    </source>
</evidence>
<accession>A0A2U0S9D4</accession>
<comment type="caution">
    <text evidence="2">The sequence shown here is derived from an EMBL/GenBank/DDBJ whole genome shotgun (WGS) entry which is preliminary data.</text>
</comment>
<gene>
    <name evidence="2" type="ORF">DD559_00310</name>
</gene>
<organism evidence="2 3">
    <name type="scientific">Sphingomonas pokkalii</name>
    <dbReference type="NCBI Taxonomy" id="2175090"/>
    <lineage>
        <taxon>Bacteria</taxon>
        <taxon>Pseudomonadati</taxon>
        <taxon>Pseudomonadota</taxon>
        <taxon>Alphaproteobacteria</taxon>
        <taxon>Sphingomonadales</taxon>
        <taxon>Sphingomonadaceae</taxon>
        <taxon>Sphingomonas</taxon>
    </lineage>
</organism>
<reference evidence="2 3" key="1">
    <citation type="submission" date="2018-05" db="EMBL/GenBank/DDBJ databases">
        <title>Description of Sphingomonas pokkalii sp nov, isolated from the rhizosphere of saline tolerant pokkali rice and its draft genome analysis.</title>
        <authorList>
            <person name="Menon R."/>
            <person name="Kumari S."/>
            <person name="Rameshkumar N."/>
        </authorList>
    </citation>
    <scope>NUCLEOTIDE SEQUENCE [LARGE SCALE GENOMIC DNA]</scope>
    <source>
        <strain evidence="2 3">L3B27</strain>
    </source>
</reference>
<sequence>MGLGAGAGTGAGAGETPPLPPPPLQAPSATKPTTEADCIHRMPNATRILCPRPIGCLLSA</sequence>
<keyword evidence="3" id="KW-1185">Reference proteome</keyword>
<evidence type="ECO:0000256" key="1">
    <source>
        <dbReference type="SAM" id="MobiDB-lite"/>
    </source>
</evidence>
<feature type="compositionally biased region" description="Gly residues" evidence="1">
    <location>
        <begin position="1"/>
        <end position="13"/>
    </location>
</feature>
<proteinExistence type="predicted"/>
<feature type="region of interest" description="Disordered" evidence="1">
    <location>
        <begin position="1"/>
        <end position="35"/>
    </location>
</feature>
<dbReference type="EMBL" id="QENQ01000001">
    <property type="protein sequence ID" value="PVX27982.1"/>
    <property type="molecule type" value="Genomic_DNA"/>
</dbReference>